<reference evidence="2" key="2">
    <citation type="submission" date="2021-04" db="EMBL/GenBank/DDBJ databases">
        <authorList>
            <person name="Gilroy R."/>
        </authorList>
    </citation>
    <scope>NUCLEOTIDE SEQUENCE</scope>
    <source>
        <strain evidence="2">CHK198-12963</strain>
    </source>
</reference>
<dbReference type="GO" id="GO:0003677">
    <property type="term" value="F:DNA binding"/>
    <property type="evidence" value="ECO:0007669"/>
    <property type="project" value="InterPro"/>
</dbReference>
<dbReference type="GO" id="GO:0016787">
    <property type="term" value="F:hydrolase activity"/>
    <property type="evidence" value="ECO:0007669"/>
    <property type="project" value="InterPro"/>
</dbReference>
<dbReference type="GO" id="GO:0004386">
    <property type="term" value="F:helicase activity"/>
    <property type="evidence" value="ECO:0007669"/>
    <property type="project" value="UniProtKB-KW"/>
</dbReference>
<dbReference type="EMBL" id="DWWB01000028">
    <property type="protein sequence ID" value="HJC66193.1"/>
    <property type="molecule type" value="Genomic_DNA"/>
</dbReference>
<feature type="domain" description="Helicase ATP-binding" evidence="1">
    <location>
        <begin position="126"/>
        <end position="352"/>
    </location>
</feature>
<dbReference type="InterPro" id="IPR006935">
    <property type="entry name" value="Helicase/UvrB_N"/>
</dbReference>
<dbReference type="AlphaFoldDB" id="A0A9D2TEV5"/>
<dbReference type="InterPro" id="IPR014001">
    <property type="entry name" value="Helicase_ATP-bd"/>
</dbReference>
<name>A0A9D2TEV5_9FIRM</name>
<comment type="caution">
    <text evidence="2">The sequence shown here is derived from an EMBL/GenBank/DDBJ whole genome shotgun (WGS) entry which is preliminary data.</text>
</comment>
<gene>
    <name evidence="2" type="ORF">H9931_05655</name>
</gene>
<dbReference type="InterPro" id="IPR050742">
    <property type="entry name" value="Helicase_Restrict-Modif_Enz"/>
</dbReference>
<keyword evidence="2" id="KW-0547">Nucleotide-binding</keyword>
<dbReference type="Proteomes" id="UP000823863">
    <property type="component" value="Unassembled WGS sequence"/>
</dbReference>
<dbReference type="GO" id="GO:0005829">
    <property type="term" value="C:cytosol"/>
    <property type="evidence" value="ECO:0007669"/>
    <property type="project" value="TreeGrafter"/>
</dbReference>
<dbReference type="InterPro" id="IPR029063">
    <property type="entry name" value="SAM-dependent_MTases_sf"/>
</dbReference>
<dbReference type="Gene3D" id="3.40.50.300">
    <property type="entry name" value="P-loop containing nucleotide triphosphate hydrolases"/>
    <property type="match status" value="2"/>
</dbReference>
<dbReference type="SMART" id="SM00487">
    <property type="entry name" value="DEXDc"/>
    <property type="match status" value="1"/>
</dbReference>
<dbReference type="PANTHER" id="PTHR47396">
    <property type="entry name" value="TYPE I RESTRICTION ENZYME ECOKI R PROTEIN"/>
    <property type="match status" value="1"/>
</dbReference>
<accession>A0A9D2TEV5</accession>
<keyword evidence="2" id="KW-0347">Helicase</keyword>
<dbReference type="SUPFAM" id="SSF53335">
    <property type="entry name" value="S-adenosyl-L-methionine-dependent methyltransferases"/>
    <property type="match status" value="1"/>
</dbReference>
<keyword evidence="2" id="KW-0378">Hydrolase</keyword>
<dbReference type="SUPFAM" id="SSF52540">
    <property type="entry name" value="P-loop containing nucleoside triphosphate hydrolases"/>
    <property type="match status" value="2"/>
</dbReference>
<dbReference type="Gene3D" id="3.40.50.150">
    <property type="entry name" value="Vaccinia Virus protein VP39"/>
    <property type="match status" value="1"/>
</dbReference>
<feature type="non-terminal residue" evidence="2">
    <location>
        <position position="1110"/>
    </location>
</feature>
<dbReference type="Pfam" id="PF04851">
    <property type="entry name" value="ResIII"/>
    <property type="match status" value="1"/>
</dbReference>
<keyword evidence="2" id="KW-0067">ATP-binding</keyword>
<protein>
    <submittedName>
        <fullName evidence="2">DEAD/DEAH box helicase family protein</fullName>
    </submittedName>
</protein>
<sequence length="1110" mass="128187">MAAIKVKTAKRVIPMIYAYTTPEIKRHDGWTKIGYTEQDVDKRLNQQTHTADVEYKEEWRGTAIFDDGSGEVFRDTDFHAYLRKNKVEVQEEKDNEWFHITGPESRIKFYEFKENRGVLKSLDVVSPYKLRKEQQEAVDQTVAYRNSHEQGEFLWNAKPRFGKTLSVYDFCKRVQAVNVLIVTNRPAIANSWYSDYEKFLGTESGYLFVSNTDALKGKPLVLTREAYLKYIRTKETEDVKCIEFVSLQDLKGSIEFGGEHKKLEEVAHIDWDVLVIDEAHEGVDTYKTDVAFDHIKRKFTLHLSGTPFKALANDKFPEAAIYNWTYADEQRAKHGWDEASGQENPYENLPQLNMFTYQMSDIVRDELKQGIEINGETEEYAFDLNLFFETKNGKFTHESSVDKFLDALTTQEKFPFSTEELRRELKHTLWFLNRVDSAKALAKKLQEHPVFQEYFIIVAAGDGRIDEDDEDAENKKSYNKVTEAIQKYEKTITLSVGQLTTGITIPEWSAVLMLSNVKSPALYMQTAFRAQNPCLFKGEGEFYRKENAYVFDFDPARTLTIFEQFANDLCEETASGKGDSDKRRENIRELLNFFPVIGEDEDGKMIELDAEKVLSIPRKIRSQEVVRRGFMSDYLFQNIANVFHAPPEVIDILENLTAVQEPKQGVGVNPETAEELGIDENGEVNVSDEVVIGISQDIFGDRIYNEIPGKLKEAVSSLQLEQSADQDDEKKAIDALKEKFHKETVTQLLETARESYGRDLGASEQKRLDKKLTTETEKKINRLYGDYQIQSNKLQDTFNTKLREAADGEEAYHVRKEFEEAQQKIADQFKQSLTDSVDEIVSSAGREIVKTVETSRREQEKKSIEGSIRDHLRGFSRTIPSFLMAYGTPETTLENFDQIIPDAVFQEVTSITLEQFRFLRDGGPYKNAETGEEEMFKGHLFEPVVFNDSVKEFLNKKTKLADYFEENSKEDIFDYIPPQKTNQIFTPKWVVKKMVDALEQENPGCFDQSDKTFIDLYMKSGLYITEIVKRLYRSEAMKALYPDKAERLRHIFEKQVYGLAPTEIIYRIAISYILGFDEEIHIEKHNFRQVDALQYAKEGTLEQKLGELFG</sequence>
<evidence type="ECO:0000313" key="3">
    <source>
        <dbReference type="Proteomes" id="UP000823863"/>
    </source>
</evidence>
<dbReference type="PANTHER" id="PTHR47396:SF1">
    <property type="entry name" value="ATP-DEPENDENT HELICASE IRC3-RELATED"/>
    <property type="match status" value="1"/>
</dbReference>
<dbReference type="InterPro" id="IPR018306">
    <property type="entry name" value="Phage_T5_Orf172_DNA-bd"/>
</dbReference>
<evidence type="ECO:0000313" key="2">
    <source>
        <dbReference type="EMBL" id="HJC66193.1"/>
    </source>
</evidence>
<organism evidence="2 3">
    <name type="scientific">Candidatus Enterocloster excrementigallinarum</name>
    <dbReference type="NCBI Taxonomy" id="2838558"/>
    <lineage>
        <taxon>Bacteria</taxon>
        <taxon>Bacillati</taxon>
        <taxon>Bacillota</taxon>
        <taxon>Clostridia</taxon>
        <taxon>Lachnospirales</taxon>
        <taxon>Lachnospiraceae</taxon>
        <taxon>Enterocloster</taxon>
    </lineage>
</organism>
<dbReference type="InterPro" id="IPR027417">
    <property type="entry name" value="P-loop_NTPase"/>
</dbReference>
<evidence type="ECO:0000259" key="1">
    <source>
        <dbReference type="SMART" id="SM00487"/>
    </source>
</evidence>
<reference evidence="2" key="1">
    <citation type="journal article" date="2021" name="PeerJ">
        <title>Extensive microbial diversity within the chicken gut microbiome revealed by metagenomics and culture.</title>
        <authorList>
            <person name="Gilroy R."/>
            <person name="Ravi A."/>
            <person name="Getino M."/>
            <person name="Pursley I."/>
            <person name="Horton D.L."/>
            <person name="Alikhan N.F."/>
            <person name="Baker D."/>
            <person name="Gharbi K."/>
            <person name="Hall N."/>
            <person name="Watson M."/>
            <person name="Adriaenssens E.M."/>
            <person name="Foster-Nyarko E."/>
            <person name="Jarju S."/>
            <person name="Secka A."/>
            <person name="Antonio M."/>
            <person name="Oren A."/>
            <person name="Chaudhuri R.R."/>
            <person name="La Ragione R."/>
            <person name="Hildebrand F."/>
            <person name="Pallen M.J."/>
        </authorList>
    </citation>
    <scope>NUCLEOTIDE SEQUENCE</scope>
    <source>
        <strain evidence="2">CHK198-12963</strain>
    </source>
</reference>
<dbReference type="Pfam" id="PF10544">
    <property type="entry name" value="T5orf172"/>
    <property type="match status" value="1"/>
</dbReference>
<dbReference type="GO" id="GO:0005524">
    <property type="term" value="F:ATP binding"/>
    <property type="evidence" value="ECO:0007669"/>
    <property type="project" value="InterPro"/>
</dbReference>
<proteinExistence type="predicted"/>